<dbReference type="EMBL" id="OBML01000001">
    <property type="protein sequence ID" value="SOB89267.1"/>
    <property type="molecule type" value="Genomic_DNA"/>
</dbReference>
<dbReference type="EC" id="1.13.12.3" evidence="3"/>
<dbReference type="InterPro" id="IPR002937">
    <property type="entry name" value="Amino_oxidase"/>
</dbReference>
<dbReference type="Pfam" id="PF01593">
    <property type="entry name" value="Amino_oxidase"/>
    <property type="match status" value="1"/>
</dbReference>
<dbReference type="Gene3D" id="3.50.50.60">
    <property type="entry name" value="FAD/NAD(P)-binding domain"/>
    <property type="match status" value="1"/>
</dbReference>
<dbReference type="InterPro" id="IPR036188">
    <property type="entry name" value="FAD/NAD-bd_sf"/>
</dbReference>
<organism evidence="8 9">
    <name type="scientific">Stappia indica</name>
    <dbReference type="NCBI Taxonomy" id="538381"/>
    <lineage>
        <taxon>Bacteria</taxon>
        <taxon>Pseudomonadati</taxon>
        <taxon>Pseudomonadota</taxon>
        <taxon>Alphaproteobacteria</taxon>
        <taxon>Hyphomicrobiales</taxon>
        <taxon>Stappiaceae</taxon>
        <taxon>Stappia</taxon>
    </lineage>
</organism>
<dbReference type="InterPro" id="IPR050281">
    <property type="entry name" value="Flavin_monoamine_oxidase"/>
</dbReference>
<dbReference type="OrthoDB" id="9790035at2"/>
<name>A0A285RA69_9HYPH</name>
<dbReference type="SUPFAM" id="SSF51905">
    <property type="entry name" value="FAD/NAD(P)-binding domain"/>
    <property type="match status" value="1"/>
</dbReference>
<evidence type="ECO:0000256" key="6">
    <source>
        <dbReference type="ARBA" id="ARBA00047321"/>
    </source>
</evidence>
<evidence type="ECO:0000259" key="7">
    <source>
        <dbReference type="Pfam" id="PF01593"/>
    </source>
</evidence>
<sequence>MGEYDVIVIGAGAAGLAAGERLAASGLSFAVLEAKERVGGRAWTDRHVFGGIPFDRGCHWLHSASRNPFREAADRLGMRYMVRATRRSADLFLGSTKADAQTAREAWNAVEAAFEAAAAAPGEPDRPAIAGCDTSGPWWRLARHWLTLLSALPPERISALDLAAYSDTYENWPVSDGYGALVARTSAHVPVHLGVEVRSIDMRDTPIRIETNRGTLRAGHVILTVSTNVIASGAIRFLPDLPAEVSEAAAGCPTGLAEKVAFLLDAPLAEFGENVYVDTLDPDRPDRPPVNFVANHLGWPLVVGQLCGETAEALEGEGEAAMTAFALKALKDMLGSGIAKRVRTATATHWGSDPHVLGAYSCATPGHAGARAVLRRPVGERLFIAGEAVSESAFSTAHGARETGLAAAAQAIAARS</sequence>
<dbReference type="RefSeq" id="WP_097173614.1">
    <property type="nucleotide sequence ID" value="NZ_OBML01000001.1"/>
</dbReference>
<dbReference type="STRING" id="538381.GCA_001696535_01257"/>
<dbReference type="Proteomes" id="UP000219331">
    <property type="component" value="Unassembled WGS sequence"/>
</dbReference>
<gene>
    <name evidence="8" type="ORF">SAMN05421512_101175</name>
</gene>
<proteinExistence type="inferred from homology"/>
<evidence type="ECO:0000256" key="1">
    <source>
        <dbReference type="ARBA" id="ARBA00004814"/>
    </source>
</evidence>
<dbReference type="GO" id="GO:0050361">
    <property type="term" value="F:tryptophan 2-monooxygenase activity"/>
    <property type="evidence" value="ECO:0007669"/>
    <property type="project" value="UniProtKB-EC"/>
</dbReference>
<dbReference type="PRINTS" id="PR00420">
    <property type="entry name" value="RNGMNOXGNASE"/>
</dbReference>
<comment type="pathway">
    <text evidence="1">Plant hormone metabolism; auxin biosynthesis.</text>
</comment>
<evidence type="ECO:0000256" key="2">
    <source>
        <dbReference type="ARBA" id="ARBA00005833"/>
    </source>
</evidence>
<dbReference type="PANTHER" id="PTHR10742:SF410">
    <property type="entry name" value="LYSINE-SPECIFIC HISTONE DEMETHYLASE 2"/>
    <property type="match status" value="1"/>
</dbReference>
<evidence type="ECO:0000313" key="8">
    <source>
        <dbReference type="EMBL" id="SOB89267.1"/>
    </source>
</evidence>
<dbReference type="GO" id="GO:0009851">
    <property type="term" value="P:auxin biosynthetic process"/>
    <property type="evidence" value="ECO:0007669"/>
    <property type="project" value="UniProtKB-KW"/>
</dbReference>
<evidence type="ECO:0000256" key="5">
    <source>
        <dbReference type="ARBA" id="ARBA00023070"/>
    </source>
</evidence>
<comment type="catalytic activity">
    <reaction evidence="6">
        <text>L-tryptophan + O2 = indole-3-acetamide + CO2 + H2O</text>
        <dbReference type="Rhea" id="RHEA:16165"/>
        <dbReference type="ChEBI" id="CHEBI:15377"/>
        <dbReference type="ChEBI" id="CHEBI:15379"/>
        <dbReference type="ChEBI" id="CHEBI:16031"/>
        <dbReference type="ChEBI" id="CHEBI:16526"/>
        <dbReference type="ChEBI" id="CHEBI:57912"/>
        <dbReference type="EC" id="1.13.12.3"/>
    </reaction>
</comment>
<comment type="similarity">
    <text evidence="2">Belongs to the tryptophan 2-monooxygenase family.</text>
</comment>
<evidence type="ECO:0000256" key="4">
    <source>
        <dbReference type="ARBA" id="ARBA00017871"/>
    </source>
</evidence>
<dbReference type="SUPFAM" id="SSF54373">
    <property type="entry name" value="FAD-linked reductases, C-terminal domain"/>
    <property type="match status" value="1"/>
</dbReference>
<accession>A0A285RA69</accession>
<keyword evidence="9" id="KW-1185">Reference proteome</keyword>
<dbReference type="PANTHER" id="PTHR10742">
    <property type="entry name" value="FLAVIN MONOAMINE OXIDASE"/>
    <property type="match status" value="1"/>
</dbReference>
<evidence type="ECO:0000313" key="9">
    <source>
        <dbReference type="Proteomes" id="UP000219331"/>
    </source>
</evidence>
<feature type="domain" description="Amine oxidase" evidence="7">
    <location>
        <begin position="14"/>
        <end position="411"/>
    </location>
</feature>
<dbReference type="AlphaFoldDB" id="A0A285RA69"/>
<protein>
    <recommendedName>
        <fullName evidence="4">Tryptophan 2-monooxygenase</fullName>
        <ecNumber evidence="3">1.13.12.3</ecNumber>
    </recommendedName>
</protein>
<evidence type="ECO:0000256" key="3">
    <source>
        <dbReference type="ARBA" id="ARBA00012535"/>
    </source>
</evidence>
<keyword evidence="5" id="KW-0073">Auxin biosynthesis</keyword>
<reference evidence="8 9" key="1">
    <citation type="submission" date="2017-08" db="EMBL/GenBank/DDBJ databases">
        <authorList>
            <person name="de Groot N.N."/>
        </authorList>
    </citation>
    <scope>NUCLEOTIDE SEQUENCE [LARGE SCALE GENOMIC DNA]</scope>
    <source>
        <strain evidence="8 9">USBA 352</strain>
    </source>
</reference>